<feature type="chain" id="PRO_5004639303" evidence="1">
    <location>
        <begin position="21"/>
        <end position="132"/>
    </location>
</feature>
<dbReference type="RefSeq" id="WP_021710108.1">
    <property type="nucleotide sequence ID" value="NZ_BAOB01000542.1"/>
</dbReference>
<evidence type="ECO:0000313" key="2">
    <source>
        <dbReference type="EMBL" id="GAD76358.1"/>
    </source>
</evidence>
<sequence>MKLSQLIIATALCASFSSYAVPYNQSETLYNAFNEAISLKKVNINRNILTINADYEYDLSSKPFKEYDTVALIGSPENVESAMKELLGFGLAEKAVLIDHINEPNKMRIKRYKGLSTQSADDYSKSLLEMLD</sequence>
<evidence type="ECO:0000313" key="3">
    <source>
        <dbReference type="Proteomes" id="UP000016567"/>
    </source>
</evidence>
<name>U3CDF3_9VIBR</name>
<evidence type="ECO:0000256" key="1">
    <source>
        <dbReference type="SAM" id="SignalP"/>
    </source>
</evidence>
<gene>
    <name evidence="2" type="ORF">VAZ01S_041_00600</name>
</gene>
<reference evidence="2 3" key="1">
    <citation type="submission" date="2013-09" db="EMBL/GenBank/DDBJ databases">
        <title>Whole genome shotgun sequence of Vibrio azureus NBRC 104587.</title>
        <authorList>
            <person name="Isaki S."/>
            <person name="Hosoyama A."/>
            <person name="Numata M."/>
            <person name="Hashimoto M."/>
            <person name="Hosoyama Y."/>
            <person name="Tsuchikane K."/>
            <person name="Noguchi M."/>
            <person name="Hirakata S."/>
            <person name="Ichikawa N."/>
            <person name="Ohji S."/>
            <person name="Yamazoe A."/>
            <person name="Fujita N."/>
        </authorList>
    </citation>
    <scope>NUCLEOTIDE SEQUENCE [LARGE SCALE GENOMIC DNA]</scope>
    <source>
        <strain evidence="2 3">NBRC 104587</strain>
    </source>
</reference>
<dbReference type="Proteomes" id="UP000016567">
    <property type="component" value="Unassembled WGS sequence"/>
</dbReference>
<accession>U3CDF3</accession>
<proteinExistence type="predicted"/>
<protein>
    <submittedName>
        <fullName evidence="2">Uncharacterized protein</fullName>
    </submittedName>
</protein>
<organism evidence="2 3">
    <name type="scientific">Vibrio azureus NBRC 104587</name>
    <dbReference type="NCBI Taxonomy" id="1219077"/>
    <lineage>
        <taxon>Bacteria</taxon>
        <taxon>Pseudomonadati</taxon>
        <taxon>Pseudomonadota</taxon>
        <taxon>Gammaproteobacteria</taxon>
        <taxon>Vibrionales</taxon>
        <taxon>Vibrionaceae</taxon>
        <taxon>Vibrio</taxon>
    </lineage>
</organism>
<keyword evidence="3" id="KW-1185">Reference proteome</keyword>
<dbReference type="AlphaFoldDB" id="U3CDF3"/>
<comment type="caution">
    <text evidence="2">The sequence shown here is derived from an EMBL/GenBank/DDBJ whole genome shotgun (WGS) entry which is preliminary data.</text>
</comment>
<keyword evidence="1" id="KW-0732">Signal</keyword>
<dbReference type="EMBL" id="BATL01000041">
    <property type="protein sequence ID" value="GAD76358.1"/>
    <property type="molecule type" value="Genomic_DNA"/>
</dbReference>
<feature type="signal peptide" evidence="1">
    <location>
        <begin position="1"/>
        <end position="20"/>
    </location>
</feature>